<comment type="caution">
    <text evidence="2">The sequence shown here is derived from an EMBL/GenBank/DDBJ whole genome shotgun (WGS) entry which is preliminary data.</text>
</comment>
<evidence type="ECO:0000259" key="1">
    <source>
        <dbReference type="Pfam" id="PF13581"/>
    </source>
</evidence>
<dbReference type="AlphaFoldDB" id="A0A425Y581"/>
<name>A0A425Y581_9BACT</name>
<sequence>MEIIIPKKLTNNFQSHLFLTELYTSTKQLIKDEVVLNFHETKLIESNLFAVLGSLIMDCERRKNKVRLINLQDSILNLFYTKKMIRGGMKKDVWKSLIKCQFFNSDDESELTDYLENKIFPERPDVALNPQLKMAIELCVAEIFRNAFTHSNRKEVFISHYVSVHNKKLIISIVNRGASIPQLATAVLKKAQNGMGAIRWAVESGSTSKPFKHNGMGLFTIRQFIEQNDGKIQIISGNGVWKQVKHRKFSKLTRKEFPGTIVTLEFNV</sequence>
<dbReference type="RefSeq" id="WP_125029643.1">
    <property type="nucleotide sequence ID" value="NZ_JAPXVP010000003.1"/>
</dbReference>
<dbReference type="GO" id="GO:0005524">
    <property type="term" value="F:ATP binding"/>
    <property type="evidence" value="ECO:0007669"/>
    <property type="project" value="UniProtKB-KW"/>
</dbReference>
<feature type="domain" description="Histidine kinase/HSP90-like ATPase" evidence="1">
    <location>
        <begin position="128"/>
        <end position="226"/>
    </location>
</feature>
<dbReference type="InterPro" id="IPR036890">
    <property type="entry name" value="HATPase_C_sf"/>
</dbReference>
<dbReference type="Gene3D" id="3.30.565.10">
    <property type="entry name" value="Histidine kinase-like ATPase, C-terminal domain"/>
    <property type="match status" value="1"/>
</dbReference>
<keyword evidence="3" id="KW-1185">Reference proteome</keyword>
<dbReference type="InterPro" id="IPR003594">
    <property type="entry name" value="HATPase_dom"/>
</dbReference>
<dbReference type="OrthoDB" id="2047848at2"/>
<organism evidence="2 3">
    <name type="scientific">Ancylomarina euxinus</name>
    <dbReference type="NCBI Taxonomy" id="2283627"/>
    <lineage>
        <taxon>Bacteria</taxon>
        <taxon>Pseudomonadati</taxon>
        <taxon>Bacteroidota</taxon>
        <taxon>Bacteroidia</taxon>
        <taxon>Marinilabiliales</taxon>
        <taxon>Marinifilaceae</taxon>
        <taxon>Ancylomarina</taxon>
    </lineage>
</organism>
<dbReference type="Proteomes" id="UP000285794">
    <property type="component" value="Unassembled WGS sequence"/>
</dbReference>
<keyword evidence="2" id="KW-0547">Nucleotide-binding</keyword>
<dbReference type="EMBL" id="QQWG01000003">
    <property type="protein sequence ID" value="RRG23605.1"/>
    <property type="molecule type" value="Genomic_DNA"/>
</dbReference>
<dbReference type="SUPFAM" id="SSF55874">
    <property type="entry name" value="ATPase domain of HSP90 chaperone/DNA topoisomerase II/histidine kinase"/>
    <property type="match status" value="1"/>
</dbReference>
<evidence type="ECO:0000313" key="2">
    <source>
        <dbReference type="EMBL" id="RRG23605.1"/>
    </source>
</evidence>
<accession>A0A425Y581</accession>
<protein>
    <submittedName>
        <fullName evidence="2">ATP-binding protein</fullName>
    </submittedName>
</protein>
<reference evidence="2 3" key="1">
    <citation type="submission" date="2018-07" db="EMBL/GenBank/DDBJ databases">
        <title>Draft genome sequence of Ancylomarina sp. M1P.</title>
        <authorList>
            <person name="Yadav S."/>
            <person name="Villanueva L."/>
            <person name="Damste J.S.S."/>
        </authorList>
    </citation>
    <scope>NUCLEOTIDE SEQUENCE [LARGE SCALE GENOMIC DNA]</scope>
    <source>
        <strain evidence="2 3">M1P</strain>
    </source>
</reference>
<proteinExistence type="predicted"/>
<keyword evidence="2" id="KW-0067">ATP-binding</keyword>
<dbReference type="Pfam" id="PF13581">
    <property type="entry name" value="HATPase_c_2"/>
    <property type="match status" value="1"/>
</dbReference>
<gene>
    <name evidence="2" type="ORF">DWB61_04215</name>
</gene>
<evidence type="ECO:0000313" key="3">
    <source>
        <dbReference type="Proteomes" id="UP000285794"/>
    </source>
</evidence>